<dbReference type="GO" id="GO:0005509">
    <property type="term" value="F:calcium ion binding"/>
    <property type="evidence" value="ECO:0007669"/>
    <property type="project" value="InterPro"/>
</dbReference>
<keyword evidence="3" id="KW-0505">Motor protein</keyword>
<sequence>MTSVQKVGGLLDFEDVREVFDLFDFWDGRDGLIDAFKVGDLLRCLDLNPTLDLIFKNGGTKKSGDKQYAFEDFLPIVESVLKTSDMGTFAEFKEAFKSFDREGQGYISGGELRYMLTALGERITDEECEEILKLTDTHEDMEGNIKYEDFIKKVMAGPPEAKK</sequence>
<reference evidence="8" key="3">
    <citation type="submission" date="2023-05" db="EMBL/GenBank/DDBJ databases">
        <authorList>
            <person name="Smith C.H."/>
        </authorList>
    </citation>
    <scope>NUCLEOTIDE SEQUENCE</scope>
    <source>
        <strain evidence="8">CHS0354</strain>
        <tissue evidence="8">Mantle</tissue>
    </source>
</reference>
<comment type="caution">
    <text evidence="8">The sequence shown here is derived from an EMBL/GenBank/DDBJ whole genome shotgun (WGS) entry which is preliminary data.</text>
</comment>
<evidence type="ECO:0000313" key="8">
    <source>
        <dbReference type="EMBL" id="KAK3596719.1"/>
    </source>
</evidence>
<dbReference type="PANTHER" id="PTHR23048">
    <property type="entry name" value="MYOSIN LIGHT CHAIN 1, 3"/>
    <property type="match status" value="1"/>
</dbReference>
<reference evidence="8" key="2">
    <citation type="journal article" date="2021" name="Genome Biol. Evol.">
        <title>Developing a high-quality reference genome for a parasitic bivalve with doubly uniparental inheritance (Bivalvia: Unionida).</title>
        <authorList>
            <person name="Smith C.H."/>
        </authorList>
    </citation>
    <scope>NUCLEOTIDE SEQUENCE</scope>
    <source>
        <strain evidence="8">CHS0354</strain>
        <tissue evidence="8">Mantle</tissue>
    </source>
</reference>
<dbReference type="PROSITE" id="PS50222">
    <property type="entry name" value="EF_HAND_2"/>
    <property type="match status" value="1"/>
</dbReference>
<organism evidence="8 9">
    <name type="scientific">Potamilus streckersoni</name>
    <dbReference type="NCBI Taxonomy" id="2493646"/>
    <lineage>
        <taxon>Eukaryota</taxon>
        <taxon>Metazoa</taxon>
        <taxon>Spiralia</taxon>
        <taxon>Lophotrochozoa</taxon>
        <taxon>Mollusca</taxon>
        <taxon>Bivalvia</taxon>
        <taxon>Autobranchia</taxon>
        <taxon>Heteroconchia</taxon>
        <taxon>Palaeoheterodonta</taxon>
        <taxon>Unionida</taxon>
        <taxon>Unionoidea</taxon>
        <taxon>Unionidae</taxon>
        <taxon>Ambleminae</taxon>
        <taxon>Lampsilini</taxon>
        <taxon>Potamilus</taxon>
    </lineage>
</organism>
<evidence type="ECO:0000256" key="5">
    <source>
        <dbReference type="ARBA" id="ARBA00049593"/>
    </source>
</evidence>
<comment type="function">
    <text evidence="5">In molluscan muscle, calcium regulation is associated with myosin rather than with actin. Muscle myosin contains two types of light chains: the catalytic light chain, essential for ATPase activity, and the regulatory light chain, a calcium-binding protein responsible for Ca(2+) dependent binding and Ca(2+) dependent Mg-ATPase activity.</text>
</comment>
<feature type="domain" description="EF-hand" evidence="7">
    <location>
        <begin position="87"/>
        <end position="122"/>
    </location>
</feature>
<protein>
    <recommendedName>
        <fullName evidence="6">Sulfhydryl light chain</fullName>
    </recommendedName>
</protein>
<dbReference type="EMBL" id="JAEAOA010001490">
    <property type="protein sequence ID" value="KAK3596719.1"/>
    <property type="molecule type" value="Genomic_DNA"/>
</dbReference>
<evidence type="ECO:0000313" key="9">
    <source>
        <dbReference type="Proteomes" id="UP001195483"/>
    </source>
</evidence>
<gene>
    <name evidence="8" type="ORF">CHS0354_025016</name>
</gene>
<reference evidence="8" key="1">
    <citation type="journal article" date="2021" name="Genome Biol. Evol.">
        <title>A High-Quality Reference Genome for a Parasitic Bivalve with Doubly Uniparental Inheritance (Bivalvia: Unionida).</title>
        <authorList>
            <person name="Smith C.H."/>
        </authorList>
    </citation>
    <scope>NUCLEOTIDE SEQUENCE</scope>
    <source>
        <strain evidence="8">CHS0354</strain>
    </source>
</reference>
<dbReference type="FunFam" id="1.10.238.10:FF:000003">
    <property type="entry name" value="Calmodulin A"/>
    <property type="match status" value="1"/>
</dbReference>
<evidence type="ECO:0000256" key="4">
    <source>
        <dbReference type="ARBA" id="ARBA00023179"/>
    </source>
</evidence>
<dbReference type="AlphaFoldDB" id="A0AAE0SS25"/>
<dbReference type="CDD" id="cd00051">
    <property type="entry name" value="EFh"/>
    <property type="match status" value="1"/>
</dbReference>
<evidence type="ECO:0000256" key="6">
    <source>
        <dbReference type="ARBA" id="ARBA00078496"/>
    </source>
</evidence>
<dbReference type="InterPro" id="IPR011992">
    <property type="entry name" value="EF-hand-dom_pair"/>
</dbReference>
<dbReference type="GO" id="GO:0005859">
    <property type="term" value="C:muscle myosin complex"/>
    <property type="evidence" value="ECO:0007669"/>
    <property type="project" value="TreeGrafter"/>
</dbReference>
<keyword evidence="2" id="KW-0518">Myosin</keyword>
<dbReference type="InterPro" id="IPR002048">
    <property type="entry name" value="EF_hand_dom"/>
</dbReference>
<dbReference type="SMART" id="SM00054">
    <property type="entry name" value="EFh"/>
    <property type="match status" value="1"/>
</dbReference>
<keyword evidence="4" id="KW-0514">Muscle protein</keyword>
<dbReference type="Pfam" id="PF13499">
    <property type="entry name" value="EF-hand_7"/>
    <property type="match status" value="1"/>
</dbReference>
<keyword evidence="9" id="KW-1185">Reference proteome</keyword>
<keyword evidence="1" id="KW-0677">Repeat</keyword>
<dbReference type="Gene3D" id="1.10.238.10">
    <property type="entry name" value="EF-hand"/>
    <property type="match status" value="2"/>
</dbReference>
<evidence type="ECO:0000256" key="1">
    <source>
        <dbReference type="ARBA" id="ARBA00022737"/>
    </source>
</evidence>
<dbReference type="PANTHER" id="PTHR23048:SF33">
    <property type="entry name" value="MYOSIN LIGHT CHAIN ALKALI"/>
    <property type="match status" value="1"/>
</dbReference>
<evidence type="ECO:0000256" key="2">
    <source>
        <dbReference type="ARBA" id="ARBA00023123"/>
    </source>
</evidence>
<dbReference type="SUPFAM" id="SSF47473">
    <property type="entry name" value="EF-hand"/>
    <property type="match status" value="1"/>
</dbReference>
<dbReference type="Proteomes" id="UP001195483">
    <property type="component" value="Unassembled WGS sequence"/>
</dbReference>
<name>A0AAE0SS25_9BIVA</name>
<evidence type="ECO:0000256" key="3">
    <source>
        <dbReference type="ARBA" id="ARBA00023175"/>
    </source>
</evidence>
<evidence type="ECO:0000259" key="7">
    <source>
        <dbReference type="PROSITE" id="PS50222"/>
    </source>
</evidence>
<accession>A0AAE0SS25</accession>
<proteinExistence type="predicted"/>
<dbReference type="InterPro" id="IPR050230">
    <property type="entry name" value="CALM/Myosin/TropC-like"/>
</dbReference>